<dbReference type="PATRIC" id="fig|1195763.3.peg.3844"/>
<protein>
    <recommendedName>
        <fullName evidence="4">Lipoprotein</fullName>
    </recommendedName>
</protein>
<sequence length="284" mass="31602">MFFIKKIRSSLYLPLLPLLVVGCGTTSHAPRTPSEYSFYDTTQSFVTFNETRRNGAVVDKGIFYPKSEFTFTYRYCSDNPQQAEHDVVEYQTLAKNVCNINQGQLIHQGTGTWCVSNANTYDEQPIFYARISSTDLWADLCLDGPFVTLKTIENTHHNGEEWFEAAQVLGYEPYGAERLLVPPAEAGTLHQAPPAQPAPAVVSEESLYISANPGATVCIFDKPPGSPYGYTYRGQVQSSQNGIIRALVSQKYKGDLRTAPAQELVPWHEQAYITAASTSWFVCS</sequence>
<dbReference type="Proteomes" id="UP000036097">
    <property type="component" value="Unassembled WGS sequence"/>
</dbReference>
<comment type="caution">
    <text evidence="2">The sequence shown here is derived from an EMBL/GenBank/DDBJ whole genome shotgun (WGS) entry which is preliminary data.</text>
</comment>
<accession>A0A0J1GVJ2</accession>
<feature type="signal peptide" evidence="1">
    <location>
        <begin position="1"/>
        <end position="29"/>
    </location>
</feature>
<dbReference type="EMBL" id="LDOT01000027">
    <property type="protein sequence ID" value="KLV03708.1"/>
    <property type="molecule type" value="Genomic_DNA"/>
</dbReference>
<reference evidence="2 3" key="1">
    <citation type="submission" date="2015-05" db="EMBL/GenBank/DDBJ databases">
        <title>Photobacterium galathea sp. nov.</title>
        <authorList>
            <person name="Machado H."/>
            <person name="Gram L."/>
        </authorList>
    </citation>
    <scope>NUCLEOTIDE SEQUENCE [LARGE SCALE GENOMIC DNA]</scope>
    <source>
        <strain evidence="2 3">CGMCC 1.12159</strain>
    </source>
</reference>
<evidence type="ECO:0000256" key="1">
    <source>
        <dbReference type="SAM" id="SignalP"/>
    </source>
</evidence>
<evidence type="ECO:0000313" key="2">
    <source>
        <dbReference type="EMBL" id="KLV03708.1"/>
    </source>
</evidence>
<name>A0A0J1GVJ2_9GAMM</name>
<evidence type="ECO:0000313" key="3">
    <source>
        <dbReference type="Proteomes" id="UP000036097"/>
    </source>
</evidence>
<keyword evidence="3" id="KW-1185">Reference proteome</keyword>
<dbReference type="PROSITE" id="PS51257">
    <property type="entry name" value="PROKAR_LIPOPROTEIN"/>
    <property type="match status" value="1"/>
</dbReference>
<organism evidence="2 3">
    <name type="scientific">Photobacterium aquae</name>
    <dbReference type="NCBI Taxonomy" id="1195763"/>
    <lineage>
        <taxon>Bacteria</taxon>
        <taxon>Pseudomonadati</taxon>
        <taxon>Pseudomonadota</taxon>
        <taxon>Gammaproteobacteria</taxon>
        <taxon>Vibrionales</taxon>
        <taxon>Vibrionaceae</taxon>
        <taxon>Photobacterium</taxon>
    </lineage>
</organism>
<proteinExistence type="predicted"/>
<gene>
    <name evidence="2" type="ORF">ABT56_18000</name>
</gene>
<feature type="chain" id="PRO_5005251951" description="Lipoprotein" evidence="1">
    <location>
        <begin position="30"/>
        <end position="284"/>
    </location>
</feature>
<keyword evidence="1" id="KW-0732">Signal</keyword>
<evidence type="ECO:0008006" key="4">
    <source>
        <dbReference type="Google" id="ProtNLM"/>
    </source>
</evidence>
<dbReference type="AlphaFoldDB" id="A0A0J1GVJ2"/>